<dbReference type="AlphaFoldDB" id="A0A7S0AKQ2"/>
<accession>A0A7S0AKQ2</accession>
<evidence type="ECO:0000313" key="1">
    <source>
        <dbReference type="EMBL" id="CAD8366385.1"/>
    </source>
</evidence>
<sequence length="389" mass="42724">MKVFSMSSMPSLPSSAPRSGSAALFAAAASASAYGLVCNVSADAVDSDERGAKQCHFDGVRNMAVVPVLVYRYQPALCEAKVGQQVSSAPRPTSSPPSVASRGRRFLNYLGIANLPVPRLLTPSDPIFSYPEMKAGIRQRARDEAKLRSLQTEAIQARTSGDTQRINAVFEKISSIAYGVGVKPQDREDFLVKYGCTGWTDDMITHLLRLGKDRGFVEVGAGNGQWAREIQDKYKEQCASGDIILANRTKNFEFILPYDDMSELPLSPQVYHRHTAPVREHFHGNVQKSSHAEAIRSKWETRGRVLLLVYPPPGPMAIESVQAYTDVYPEGNDTVVYVGEGRGGANANDEFFDFFCSDGAWVVENVMDANPSPGGKGYEKCFVLRRVKK</sequence>
<dbReference type="EMBL" id="HBEJ01006583">
    <property type="protein sequence ID" value="CAD8366385.1"/>
    <property type="molecule type" value="Transcribed_RNA"/>
</dbReference>
<name>A0A7S0AKQ2_9STRA</name>
<organism evidence="1">
    <name type="scientific">Minutocellus polymorphus</name>
    <dbReference type="NCBI Taxonomy" id="265543"/>
    <lineage>
        <taxon>Eukaryota</taxon>
        <taxon>Sar</taxon>
        <taxon>Stramenopiles</taxon>
        <taxon>Ochrophyta</taxon>
        <taxon>Bacillariophyta</taxon>
        <taxon>Mediophyceae</taxon>
        <taxon>Cymatosirophycidae</taxon>
        <taxon>Cymatosirales</taxon>
        <taxon>Cymatosiraceae</taxon>
        <taxon>Minutocellus</taxon>
    </lineage>
</organism>
<reference evidence="1" key="1">
    <citation type="submission" date="2021-01" db="EMBL/GenBank/DDBJ databases">
        <authorList>
            <person name="Corre E."/>
            <person name="Pelletier E."/>
            <person name="Niang G."/>
            <person name="Scheremetjew M."/>
            <person name="Finn R."/>
            <person name="Kale V."/>
            <person name="Holt S."/>
            <person name="Cochrane G."/>
            <person name="Meng A."/>
            <person name="Brown T."/>
            <person name="Cohen L."/>
        </authorList>
    </citation>
    <scope>NUCLEOTIDE SEQUENCE</scope>
    <source>
        <strain evidence="1">CCMP3303</strain>
    </source>
</reference>
<gene>
    <name evidence="1" type="ORF">MPOL1434_LOCUS3894</name>
</gene>
<dbReference type="PANTHER" id="PTHR39290:SF6">
    <property type="entry name" value="S-ADENOSYL-L-METHIONINE-DEPENDENT METHYLTRANSFERASES SUPERFAMILY PROTEIN"/>
    <property type="match status" value="1"/>
</dbReference>
<dbReference type="PANTHER" id="PTHR39290">
    <property type="entry name" value="C3H1-TYPE DOMAIN-CONTAINING PROTEIN-RELATED"/>
    <property type="match status" value="1"/>
</dbReference>
<proteinExistence type="predicted"/>
<protein>
    <submittedName>
        <fullName evidence="1">Uncharacterized protein</fullName>
    </submittedName>
</protein>